<name>A0A0R3KWP7_9BRAD</name>
<dbReference type="EMBL" id="LLXZ01000176">
    <property type="protein sequence ID" value="KRQ99943.1"/>
    <property type="molecule type" value="Genomic_DNA"/>
</dbReference>
<dbReference type="Proteomes" id="UP000050863">
    <property type="component" value="Unassembled WGS sequence"/>
</dbReference>
<feature type="non-terminal residue" evidence="2">
    <location>
        <position position="129"/>
    </location>
</feature>
<sequence>MKGFDHVHSDERVARRPFGGTEEDVAAPQGQALILELQRLRQAFEQDNVQDQRLRRPPQDDRPGVRRPRTARPKRKKKGKMGRVLDAWLGPFGSRSDDADIEPPPRRGRAAPQFTPPPASNARGPAGNS</sequence>
<evidence type="ECO:0000313" key="3">
    <source>
        <dbReference type="Proteomes" id="UP000050863"/>
    </source>
</evidence>
<keyword evidence="3" id="KW-1185">Reference proteome</keyword>
<dbReference type="STRING" id="280332.CQ12_24595"/>
<reference evidence="2 3" key="1">
    <citation type="submission" date="2014-03" db="EMBL/GenBank/DDBJ databases">
        <title>Bradyrhizobium valentinum sp. nov., isolated from effective nodules of Lupinus mariae-josephae, a lupine endemic of basic-lime soils in Eastern Spain.</title>
        <authorList>
            <person name="Duran D."/>
            <person name="Rey L."/>
            <person name="Navarro A."/>
            <person name="Busquets A."/>
            <person name="Imperial J."/>
            <person name="Ruiz-Argueso T."/>
        </authorList>
    </citation>
    <scope>NUCLEOTIDE SEQUENCE [LARGE SCALE GENOMIC DNA]</scope>
    <source>
        <strain evidence="2 3">PAC68</strain>
    </source>
</reference>
<feature type="compositionally biased region" description="Basic residues" evidence="1">
    <location>
        <begin position="65"/>
        <end position="81"/>
    </location>
</feature>
<feature type="compositionally biased region" description="Basic and acidic residues" evidence="1">
    <location>
        <begin position="45"/>
        <end position="64"/>
    </location>
</feature>
<protein>
    <submittedName>
        <fullName evidence="2">Uncharacterized protein</fullName>
    </submittedName>
</protein>
<gene>
    <name evidence="2" type="ORF">CQ12_24595</name>
</gene>
<evidence type="ECO:0000256" key="1">
    <source>
        <dbReference type="SAM" id="MobiDB-lite"/>
    </source>
</evidence>
<evidence type="ECO:0000313" key="2">
    <source>
        <dbReference type="EMBL" id="KRQ99943.1"/>
    </source>
</evidence>
<dbReference type="AlphaFoldDB" id="A0A0R3KWP7"/>
<proteinExistence type="predicted"/>
<comment type="caution">
    <text evidence="2">The sequence shown here is derived from an EMBL/GenBank/DDBJ whole genome shotgun (WGS) entry which is preliminary data.</text>
</comment>
<feature type="region of interest" description="Disordered" evidence="1">
    <location>
        <begin position="45"/>
        <end position="129"/>
    </location>
</feature>
<feature type="compositionally biased region" description="Basic and acidic residues" evidence="1">
    <location>
        <begin position="1"/>
        <end position="14"/>
    </location>
</feature>
<accession>A0A0R3KWP7</accession>
<organism evidence="2 3">
    <name type="scientific">Bradyrhizobium jicamae</name>
    <dbReference type="NCBI Taxonomy" id="280332"/>
    <lineage>
        <taxon>Bacteria</taxon>
        <taxon>Pseudomonadati</taxon>
        <taxon>Pseudomonadota</taxon>
        <taxon>Alphaproteobacteria</taxon>
        <taxon>Hyphomicrobiales</taxon>
        <taxon>Nitrobacteraceae</taxon>
        <taxon>Bradyrhizobium</taxon>
    </lineage>
</organism>
<feature type="region of interest" description="Disordered" evidence="1">
    <location>
        <begin position="1"/>
        <end position="29"/>
    </location>
</feature>